<dbReference type="InterPro" id="IPR050465">
    <property type="entry name" value="UPF0194_transport"/>
</dbReference>
<reference evidence="7 8" key="1">
    <citation type="submission" date="2023-07" db="EMBL/GenBank/DDBJ databases">
        <title>Novel species of Thermanaerothrix with wide hydrolytic capabilities.</title>
        <authorList>
            <person name="Zayulina K.S."/>
            <person name="Podosokorskaya O.A."/>
            <person name="Elcheninov A.G."/>
        </authorList>
    </citation>
    <scope>NUCLEOTIDE SEQUENCE [LARGE SCALE GENOMIC DNA]</scope>
    <source>
        <strain evidence="7 8">4228-RoL</strain>
    </source>
</reference>
<evidence type="ECO:0000259" key="6">
    <source>
        <dbReference type="Pfam" id="PF25990"/>
    </source>
</evidence>
<gene>
    <name evidence="7" type="ORF">QYE77_11290</name>
</gene>
<dbReference type="PRINTS" id="PR01490">
    <property type="entry name" value="RTXTOXIND"/>
</dbReference>
<evidence type="ECO:0000313" key="8">
    <source>
        <dbReference type="Proteomes" id="UP001254165"/>
    </source>
</evidence>
<dbReference type="InterPro" id="IPR058636">
    <property type="entry name" value="Beta-barrel_YknX"/>
</dbReference>
<evidence type="ECO:0000256" key="1">
    <source>
        <dbReference type="ARBA" id="ARBA00004196"/>
    </source>
</evidence>
<evidence type="ECO:0000256" key="3">
    <source>
        <dbReference type="ARBA" id="ARBA00023054"/>
    </source>
</evidence>
<keyword evidence="8" id="KW-1185">Reference proteome</keyword>
<organism evidence="7 8">
    <name type="scientific">Thermanaerothrix solaris</name>
    <dbReference type="NCBI Taxonomy" id="3058434"/>
    <lineage>
        <taxon>Bacteria</taxon>
        <taxon>Bacillati</taxon>
        <taxon>Chloroflexota</taxon>
        <taxon>Anaerolineae</taxon>
        <taxon>Anaerolineales</taxon>
        <taxon>Anaerolineaceae</taxon>
        <taxon>Thermanaerothrix</taxon>
    </lineage>
</organism>
<dbReference type="Proteomes" id="UP001254165">
    <property type="component" value="Unassembled WGS sequence"/>
</dbReference>
<comment type="subcellular location">
    <subcellularLocation>
        <location evidence="1">Cell envelope</location>
    </subcellularLocation>
</comment>
<feature type="coiled-coil region" evidence="4">
    <location>
        <begin position="123"/>
        <end position="179"/>
    </location>
</feature>
<dbReference type="SUPFAM" id="SSF111369">
    <property type="entry name" value="HlyD-like secretion proteins"/>
    <property type="match status" value="2"/>
</dbReference>
<dbReference type="Pfam" id="PF25990">
    <property type="entry name" value="Beta-barrel_YknX"/>
    <property type="match status" value="1"/>
</dbReference>
<sequence length="470" mass="51040">MKRKWILYLVIAILVIAAFLGLRAWQSARAALNTNFQTEPLQRGTLTATVGATGTVRANQTAILAWQTSGQIGKITVAVGDTVKAGQVLAELEKSSLAQNIILAEADLVTAKRNLDNLLHSDLARAQAQLALAQAQKNLKEAQKRRQSKDYARASQATIDEARANYILAQNEYERQKEIYESVAGLPEDDPRRALALSNLANAQRARDRALANLNYLLGKPDELEIAEADANVALAEAQLKDAQREWERLKNGPDPLDIQAAQARIAALEATLKLARLEAPFNGTVTEVRSKVGDQVTPGTVSFRIDDLSRLLVDVQVPEVDINRIQVGQSARLTFDAIPGKEYMGKVVEVGRVGTPVGGVVNFTVTLELSDADEQVKPGMTAAVTILVQQLEDVLLVPNRAVRLREGQRVVYVLRNGLPEAVTIRLGATSETYSQVLEGDLREGDLVILNPPAQITSFTGGRPPFAGGR</sequence>
<accession>A0ABU3NPU5</accession>
<proteinExistence type="inferred from homology"/>
<keyword evidence="3 4" id="KW-0175">Coiled coil</keyword>
<dbReference type="Gene3D" id="2.40.30.170">
    <property type="match status" value="1"/>
</dbReference>
<comment type="similarity">
    <text evidence="2">Belongs to the membrane fusion protein (MFP) (TC 8.A.1) family.</text>
</comment>
<dbReference type="Pfam" id="PF25973">
    <property type="entry name" value="BSH_CzcB"/>
    <property type="match status" value="1"/>
</dbReference>
<evidence type="ECO:0000256" key="4">
    <source>
        <dbReference type="SAM" id="Coils"/>
    </source>
</evidence>
<comment type="caution">
    <text evidence="7">The sequence shown here is derived from an EMBL/GenBank/DDBJ whole genome shotgun (WGS) entry which is preliminary data.</text>
</comment>
<protein>
    <submittedName>
        <fullName evidence="7">Efflux RND transporter periplasmic adaptor subunit</fullName>
    </submittedName>
</protein>
<dbReference type="RefSeq" id="WP_315625509.1">
    <property type="nucleotide sequence ID" value="NZ_JAUHMF010000002.1"/>
</dbReference>
<feature type="coiled-coil region" evidence="4">
    <location>
        <begin position="226"/>
        <end position="279"/>
    </location>
</feature>
<evidence type="ECO:0000259" key="5">
    <source>
        <dbReference type="Pfam" id="PF25973"/>
    </source>
</evidence>
<feature type="domain" description="CzcB-like barrel-sandwich hybrid" evidence="5">
    <location>
        <begin position="61"/>
        <end position="308"/>
    </location>
</feature>
<dbReference type="Gene3D" id="2.40.50.100">
    <property type="match status" value="2"/>
</dbReference>
<dbReference type="PANTHER" id="PTHR32347">
    <property type="entry name" value="EFFLUX SYSTEM COMPONENT YKNX-RELATED"/>
    <property type="match status" value="1"/>
</dbReference>
<dbReference type="InterPro" id="IPR006143">
    <property type="entry name" value="RND_pump_MFP"/>
</dbReference>
<feature type="domain" description="YknX-like beta-barrel" evidence="6">
    <location>
        <begin position="314"/>
        <end position="387"/>
    </location>
</feature>
<evidence type="ECO:0000313" key="7">
    <source>
        <dbReference type="EMBL" id="MDT8898846.1"/>
    </source>
</evidence>
<dbReference type="EMBL" id="JAUHMF010000002">
    <property type="protein sequence ID" value="MDT8898846.1"/>
    <property type="molecule type" value="Genomic_DNA"/>
</dbReference>
<dbReference type="InterPro" id="IPR058647">
    <property type="entry name" value="BSH_CzcB-like"/>
</dbReference>
<name>A0ABU3NPU5_9CHLR</name>
<dbReference type="NCBIfam" id="TIGR01730">
    <property type="entry name" value="RND_mfp"/>
    <property type="match status" value="1"/>
</dbReference>
<evidence type="ECO:0000256" key="2">
    <source>
        <dbReference type="ARBA" id="ARBA00009477"/>
    </source>
</evidence>
<dbReference type="Gene3D" id="2.40.420.20">
    <property type="match status" value="1"/>
</dbReference>